<evidence type="ECO:0000313" key="1">
    <source>
        <dbReference type="EMBL" id="KZL63194.1"/>
    </source>
</evidence>
<comment type="caution">
    <text evidence="1">The sequence shown here is derived from an EMBL/GenBank/DDBJ whole genome shotgun (WGS) entry which is preliminary data.</text>
</comment>
<proteinExistence type="predicted"/>
<keyword evidence="2" id="KW-1185">Reference proteome</keyword>
<sequence>MKANQLRLASSAFSLLILKQIIQSVRFKMYNFVKTASIFWLSAMTASALPATEAPVKRASPGLYLCENAGFSGFCYHYTTPWGQCNTITDRFPSGGRGVSSAGADWGNWCTLYAQEGCRGQEFQVYYPGYENLAPTGYNDKAKSYNCAAI</sequence>
<accession>A0A166L7H2</accession>
<dbReference type="STRING" id="1573173.A0A166L7H2"/>
<dbReference type="AlphaFoldDB" id="A0A166L7H2"/>
<dbReference type="Proteomes" id="UP000076584">
    <property type="component" value="Unassembled WGS sequence"/>
</dbReference>
<organism evidence="1 2">
    <name type="scientific">Colletotrichum incanum</name>
    <name type="common">Soybean anthracnose fungus</name>
    <dbReference type="NCBI Taxonomy" id="1573173"/>
    <lineage>
        <taxon>Eukaryota</taxon>
        <taxon>Fungi</taxon>
        <taxon>Dikarya</taxon>
        <taxon>Ascomycota</taxon>
        <taxon>Pezizomycotina</taxon>
        <taxon>Sordariomycetes</taxon>
        <taxon>Hypocreomycetidae</taxon>
        <taxon>Glomerellales</taxon>
        <taxon>Glomerellaceae</taxon>
        <taxon>Colletotrichum</taxon>
        <taxon>Colletotrichum spaethianum species complex</taxon>
    </lineage>
</organism>
<protein>
    <submittedName>
        <fullName evidence="1">Uncharacterized protein</fullName>
    </submittedName>
</protein>
<dbReference type="Gene3D" id="2.60.20.10">
    <property type="entry name" value="Crystallins"/>
    <property type="match status" value="1"/>
</dbReference>
<name>A0A166L7H2_COLIC</name>
<dbReference type="EMBL" id="LFIW01002848">
    <property type="protein sequence ID" value="KZL63194.1"/>
    <property type="molecule type" value="Genomic_DNA"/>
</dbReference>
<reference evidence="1 2" key="1">
    <citation type="submission" date="2015-06" db="EMBL/GenBank/DDBJ databases">
        <title>Survival trade-offs in plant roots during colonization by closely related pathogenic and mutualistic fungi.</title>
        <authorList>
            <person name="Hacquard S."/>
            <person name="Kracher B."/>
            <person name="Hiruma K."/>
            <person name="Weinman A."/>
            <person name="Muench P."/>
            <person name="Garrido Oter R."/>
            <person name="Ver Loren van Themaat E."/>
            <person name="Dallerey J.-F."/>
            <person name="Damm U."/>
            <person name="Henrissat B."/>
            <person name="Lespinet O."/>
            <person name="Thon M."/>
            <person name="Kemen E."/>
            <person name="McHardy A.C."/>
            <person name="Schulze-Lefert P."/>
            <person name="O'Connell R.J."/>
        </authorList>
    </citation>
    <scope>NUCLEOTIDE SEQUENCE [LARGE SCALE GENOMIC DNA]</scope>
    <source>
        <strain evidence="1 2">MAFF 238704</strain>
    </source>
</reference>
<evidence type="ECO:0000313" key="2">
    <source>
        <dbReference type="Proteomes" id="UP000076584"/>
    </source>
</evidence>
<gene>
    <name evidence="1" type="ORF">CI238_12824</name>
</gene>